<proteinExistence type="predicted"/>
<accession>A0A8W8KJ32</accession>
<dbReference type="InterPro" id="IPR000315">
    <property type="entry name" value="Znf_B-box"/>
</dbReference>
<dbReference type="AlphaFoldDB" id="A0A8W8KJ32"/>
<evidence type="ECO:0000259" key="8">
    <source>
        <dbReference type="PROSITE" id="PS50119"/>
    </source>
</evidence>
<keyword evidence="4" id="KW-0862">Zinc</keyword>
<dbReference type="Proteomes" id="UP000005408">
    <property type="component" value="Unassembled WGS sequence"/>
</dbReference>
<dbReference type="SMART" id="SM00336">
    <property type="entry name" value="BBOX"/>
    <property type="match status" value="2"/>
</dbReference>
<feature type="coiled-coil region" evidence="6">
    <location>
        <begin position="249"/>
        <end position="302"/>
    </location>
</feature>
<evidence type="ECO:0000256" key="6">
    <source>
        <dbReference type="SAM" id="Coils"/>
    </source>
</evidence>
<evidence type="ECO:0000259" key="7">
    <source>
        <dbReference type="PROSITE" id="PS50089"/>
    </source>
</evidence>
<dbReference type="InterPro" id="IPR017907">
    <property type="entry name" value="Znf_RING_CS"/>
</dbReference>
<dbReference type="Pfam" id="PF13445">
    <property type="entry name" value="zf-RING_UBOX"/>
    <property type="match status" value="1"/>
</dbReference>
<dbReference type="SUPFAM" id="SSF57845">
    <property type="entry name" value="B-box zinc-binding domain"/>
    <property type="match status" value="1"/>
</dbReference>
<evidence type="ECO:0000256" key="1">
    <source>
        <dbReference type="ARBA" id="ARBA00022553"/>
    </source>
</evidence>
<dbReference type="PROSITE" id="PS00518">
    <property type="entry name" value="ZF_RING_1"/>
    <property type="match status" value="1"/>
</dbReference>
<dbReference type="GO" id="GO:0005737">
    <property type="term" value="C:cytoplasm"/>
    <property type="evidence" value="ECO:0007669"/>
    <property type="project" value="TreeGrafter"/>
</dbReference>
<name>A0A8W8KJ32_MAGGI</name>
<evidence type="ECO:0000256" key="4">
    <source>
        <dbReference type="ARBA" id="ARBA00022833"/>
    </source>
</evidence>
<feature type="domain" description="B box-type" evidence="8">
    <location>
        <begin position="112"/>
        <end position="159"/>
    </location>
</feature>
<dbReference type="Gene3D" id="3.30.160.60">
    <property type="entry name" value="Classic Zinc Finger"/>
    <property type="match status" value="1"/>
</dbReference>
<dbReference type="PROSITE" id="PS50089">
    <property type="entry name" value="ZF_RING_2"/>
    <property type="match status" value="1"/>
</dbReference>
<dbReference type="Gene3D" id="2.120.10.30">
    <property type="entry name" value="TolB, C-terminal domain"/>
    <property type="match status" value="1"/>
</dbReference>
<feature type="domain" description="B box-type" evidence="8">
    <location>
        <begin position="171"/>
        <end position="219"/>
    </location>
</feature>
<dbReference type="GO" id="GO:0008270">
    <property type="term" value="F:zinc ion binding"/>
    <property type="evidence" value="ECO:0007669"/>
    <property type="project" value="UniProtKB-KW"/>
</dbReference>
<dbReference type="SUPFAM" id="SSF57850">
    <property type="entry name" value="RING/U-box"/>
    <property type="match status" value="1"/>
</dbReference>
<dbReference type="InterPro" id="IPR013083">
    <property type="entry name" value="Znf_RING/FYVE/PHD"/>
</dbReference>
<keyword evidence="2" id="KW-0479">Metal-binding</keyword>
<dbReference type="PROSITE" id="PS50119">
    <property type="entry name" value="ZF_BBOX"/>
    <property type="match status" value="2"/>
</dbReference>
<dbReference type="Pfam" id="PF11303">
    <property type="entry name" value="DUF3105"/>
    <property type="match status" value="1"/>
</dbReference>
<organism evidence="9 10">
    <name type="scientific">Magallana gigas</name>
    <name type="common">Pacific oyster</name>
    <name type="synonym">Crassostrea gigas</name>
    <dbReference type="NCBI Taxonomy" id="29159"/>
    <lineage>
        <taxon>Eukaryota</taxon>
        <taxon>Metazoa</taxon>
        <taxon>Spiralia</taxon>
        <taxon>Lophotrochozoa</taxon>
        <taxon>Mollusca</taxon>
        <taxon>Bivalvia</taxon>
        <taxon>Autobranchia</taxon>
        <taxon>Pteriomorphia</taxon>
        <taxon>Ostreida</taxon>
        <taxon>Ostreoidea</taxon>
        <taxon>Ostreidae</taxon>
        <taxon>Magallana</taxon>
    </lineage>
</organism>
<keyword evidence="10" id="KW-1185">Reference proteome</keyword>
<sequence>MTSRLTHRSLAGSIADLSDIAEEFLVCPICSEDFSDPRTLSCLHSFCHDCISEHIIQSTNDQRQPKSFTCPVCKRINEGPGHVPTESWANVLPANNFLNGLLNAAKLRAEDRRCDTCLHRNRKSLARYWCDDCDESLCEECNQVHSSMKFTQSHHSFEIENIKHLPFKSISIHALCPDHEGRFLDFYCDDHGVVLCDTCVTASHRHCSSVKTCHEAATACKEETNTLIENLKHQTDWSVRIMDNRKHCVDALEDTAKHVKNQIANIRKQINDVLDAQETRILEELEEMKTAEMEILQSEKETCQGIISTTRNSSALLKNAMKHGTENDLLSCIAKIKKETRLSEKSLKNISNNLKDVYVDFKPDKNLPSLLNQLKELGSFAVTRQSILIPPSYAVRADTVLITEVREDSEDHHHPTIEKEDDMKQNENPFEELKDFKNSVLPPISSTAIPTQKKIGLVSTPISSTSISTLQKAVHVSTPSTWKPRPPSVRLATLESTFRGQTPNDRENCSLTGAVFIGNGRIVLVDQVHRKLKLFDHQYKWITEKVLSVRPYDIASCSGTDVAVTLPKEKKVLLFSVKDTEFSIVGGFQTGAKCFGIGCTQDLFAISCYTSPPSVKIMSRDGRELKVFTRDQFGQDLFFFPDYITVDKDGSNLFVTDRYKKSVLSLTLKGEKRWEIRYHHLKGPRGVAVHGTRLFVAGNRSHNVLEMSTEGQIIGAIIIDGISNPHKLCVSPGGDRVLVTQQHMTLSKQTTTWPPPPYGSETCRYKKPLERVYWLLVTVSIYNMMGQKLYAVLYVVFSCFPLLHAWLNSVDLTLRESGHSGIHSHDSRHGGIRMGVPDDLCDNGKNHLHVDWNLKDPSLYSCTSRLVVPIAPATKARPYCTDHEDMPIHVCMNETITYQDTIPLSGRHRPLWPVYGEYLYLPPQRWVHSLEHGAVVMLYHPCARKDDVEKLKAIVEGCIRRHVITPYNKMPLAEPFALVTYKCRLTMNHIDEDAAVRFILKHALDAPERAVWRDGDYAFGLLKTSNTLSGSNEEDAVLCPRLHLSGNTG</sequence>
<dbReference type="InterPro" id="IPR001841">
    <property type="entry name" value="Znf_RING"/>
</dbReference>
<evidence type="ECO:0008006" key="11">
    <source>
        <dbReference type="Google" id="ProtNLM"/>
    </source>
</evidence>
<reference evidence="9" key="1">
    <citation type="submission" date="2022-08" db="UniProtKB">
        <authorList>
            <consortium name="EnsemblMetazoa"/>
        </authorList>
    </citation>
    <scope>IDENTIFICATION</scope>
    <source>
        <strain evidence="9">05x7-T-G4-1.051#20</strain>
    </source>
</reference>
<dbReference type="SMART" id="SM00184">
    <property type="entry name" value="RING"/>
    <property type="match status" value="1"/>
</dbReference>
<evidence type="ECO:0000313" key="10">
    <source>
        <dbReference type="Proteomes" id="UP000005408"/>
    </source>
</evidence>
<keyword evidence="3 5" id="KW-0863">Zinc-finger</keyword>
<evidence type="ECO:0000313" key="9">
    <source>
        <dbReference type="EnsemblMetazoa" id="G23372.1:cds"/>
    </source>
</evidence>
<evidence type="ECO:0000256" key="3">
    <source>
        <dbReference type="ARBA" id="ARBA00022771"/>
    </source>
</evidence>
<evidence type="ECO:0000256" key="5">
    <source>
        <dbReference type="PROSITE-ProRule" id="PRU00024"/>
    </source>
</evidence>
<dbReference type="PANTHER" id="PTHR34179:SF1">
    <property type="entry name" value="TUMOR PROTEIN P53-INDUCIBLE PROTEIN 13"/>
    <property type="match status" value="1"/>
</dbReference>
<dbReference type="PANTHER" id="PTHR34179">
    <property type="entry name" value="TUMOR PROTEIN P53-INDUCIBLE PROTEIN 13"/>
    <property type="match status" value="1"/>
</dbReference>
<dbReference type="SUPFAM" id="SSF101898">
    <property type="entry name" value="NHL repeat"/>
    <property type="match status" value="1"/>
</dbReference>
<protein>
    <recommendedName>
        <fullName evidence="11">Tripartite motif-containing protein 3</fullName>
    </recommendedName>
</protein>
<dbReference type="InterPro" id="IPR021454">
    <property type="entry name" value="DUF3105"/>
</dbReference>
<dbReference type="Gene3D" id="3.30.40.10">
    <property type="entry name" value="Zinc/RING finger domain, C3HC4 (zinc finger)"/>
    <property type="match status" value="1"/>
</dbReference>
<dbReference type="InterPro" id="IPR027370">
    <property type="entry name" value="Znf-RING_euk"/>
</dbReference>
<keyword evidence="1" id="KW-0597">Phosphoprotein</keyword>
<evidence type="ECO:0000256" key="2">
    <source>
        <dbReference type="ARBA" id="ARBA00022723"/>
    </source>
</evidence>
<keyword evidence="6" id="KW-0175">Coiled coil</keyword>
<dbReference type="EnsemblMetazoa" id="G23372.1">
    <property type="protein sequence ID" value="G23372.1:cds"/>
    <property type="gene ID" value="G23372"/>
</dbReference>
<feature type="domain" description="RING-type" evidence="7">
    <location>
        <begin position="27"/>
        <end position="74"/>
    </location>
</feature>
<dbReference type="InterPro" id="IPR011042">
    <property type="entry name" value="6-blade_b-propeller_TolB-like"/>
</dbReference>